<dbReference type="SMART" id="SM00025">
    <property type="entry name" value="Pumilio"/>
    <property type="match status" value="8"/>
</dbReference>
<dbReference type="InterPro" id="IPR033712">
    <property type="entry name" value="Pumilio_RNA-bd"/>
</dbReference>
<dbReference type="OrthoDB" id="668540at2759"/>
<feature type="compositionally biased region" description="Polar residues" evidence="8">
    <location>
        <begin position="48"/>
        <end position="68"/>
    </location>
</feature>
<feature type="repeat" description="Pumilio" evidence="7">
    <location>
        <begin position="822"/>
        <end position="858"/>
    </location>
</feature>
<feature type="repeat" description="Pumilio" evidence="7">
    <location>
        <begin position="895"/>
        <end position="930"/>
    </location>
</feature>
<dbReference type="GO" id="GO:0003729">
    <property type="term" value="F:mRNA binding"/>
    <property type="evidence" value="ECO:0007669"/>
    <property type="project" value="TreeGrafter"/>
</dbReference>
<feature type="repeat" description="Pumilio" evidence="7">
    <location>
        <begin position="786"/>
        <end position="821"/>
    </location>
</feature>
<dbReference type="PANTHER" id="PTHR12537:SF119">
    <property type="entry name" value="PUMILIO HOMOLOG 6, CHLOROPLASTIC"/>
    <property type="match status" value="1"/>
</dbReference>
<evidence type="ECO:0000256" key="6">
    <source>
        <dbReference type="ARBA" id="ARBA00055193"/>
    </source>
</evidence>
<evidence type="ECO:0000256" key="3">
    <source>
        <dbReference type="ARBA" id="ARBA00022737"/>
    </source>
</evidence>
<evidence type="ECO:0000256" key="2">
    <source>
        <dbReference type="ARBA" id="ARBA00022490"/>
    </source>
</evidence>
<dbReference type="GO" id="GO:0005737">
    <property type="term" value="C:cytoplasm"/>
    <property type="evidence" value="ECO:0007669"/>
    <property type="project" value="UniProtKB-SubCell"/>
</dbReference>
<feature type="compositionally biased region" description="Basic and acidic residues" evidence="8">
    <location>
        <begin position="165"/>
        <end position="180"/>
    </location>
</feature>
<feature type="compositionally biased region" description="Basic and acidic residues" evidence="8">
    <location>
        <begin position="649"/>
        <end position="658"/>
    </location>
</feature>
<feature type="region of interest" description="Disordered" evidence="8">
    <location>
        <begin position="261"/>
        <end position="280"/>
    </location>
</feature>
<dbReference type="InterPro" id="IPR016024">
    <property type="entry name" value="ARM-type_fold"/>
</dbReference>
<protein>
    <submittedName>
        <fullName evidence="10">Pumilio like 5</fullName>
    </submittedName>
</protein>
<dbReference type="SUPFAM" id="SSF48371">
    <property type="entry name" value="ARM repeat"/>
    <property type="match status" value="1"/>
</dbReference>
<sequence>MATENPLRLVGSSGVRNWPARKDSAAFSTSSRRDLGLFLEGHGLPRTRNITAPSRSGSAPPSMEGSSSAIGDLRGQQNAGLDAILENLNLAFNSCQSEEQLRSDPAYLAYYHSNVNLNPRLPPPLISQENRRLAHHIGGFGDNWRIPCDDMNKGSLSKSRVALSTHKEEPEDDSSPRLEVGDVMEENNSLSSSERSVSMQGRHKSLVDLIQEDFPRTPSPIYSNQVRSLGHGVTAQLDDSDACTKSFDNSRNNMVNSELKASTTGVDAHPTIPKMHSFGRKSNDDLTSVSTVCSNSSISSDAVSPHLHHDSSSEHSILEKSILPFSVVDTSINSTGNDMKNLKISNDAHKSQPARQYIQQSSLQARGSSVSMHRGQPHLTNHGLHSSNVVDQFSTGQSKLASVELQPVLQSAGLVPPLYATAAAYGTQYYPAFQPTNLFSPQYGVGGYAVNASLMPPFLSGYPSYNAIPVPFDNPTSPNYNARTSNVSSIGNITPGYYGQQAVATQPPYPDSLFVSYFQHPSAHAYASAVQFDQTSAKGSAIGSSVGFDPQKGTLPAIYSSDQRPQVLRTGAVSTPGVRKDGHASMNLYGSPLNVSLFMQYPPSPLASPIYPASPVSNTGISGRRSESNRSPGTAARTGGTFSGWQGPRLRDKVDDSKSHSFLEELKSNKSRRYELSDIAGRIVEFSADQHGSRFIQQKLESCSVEDKASVFEEVLPHASTLMTDVFGNYVIQKFFEHGVPEQRKELANQLVGRMLPLSLQMYGCRVIQKALEVIELDQKTQLVQELDGHVMRCVRDQNGNHVIQKCIECVPTVKIGFIISAFRGHVATLSMHPYGCRVIQRVLEHCTDESETQCVVDEILQSACILAQDQYGNYVTQHVLERGKPFERSQIINKLSGQIVQMSQHKFASNVVEKCLEHGNSAERELLIEEIVGQTEGNDSLLIMMKDQFANYVVQKILDICSESQQELLLSRVRSHLHALKKYTYGKHIVARVEQLCGDEECPALEP</sequence>
<feature type="compositionally biased region" description="Low complexity" evidence="8">
    <location>
        <begin position="186"/>
        <end position="199"/>
    </location>
</feature>
<evidence type="ECO:0000256" key="8">
    <source>
        <dbReference type="SAM" id="MobiDB-lite"/>
    </source>
</evidence>
<evidence type="ECO:0000259" key="9">
    <source>
        <dbReference type="PROSITE" id="PS50303"/>
    </source>
</evidence>
<feature type="repeat" description="Pumilio" evidence="7">
    <location>
        <begin position="859"/>
        <end position="894"/>
    </location>
</feature>
<dbReference type="PROSITE" id="PS50302">
    <property type="entry name" value="PUM"/>
    <property type="match status" value="8"/>
</dbReference>
<evidence type="ECO:0000256" key="7">
    <source>
        <dbReference type="PROSITE-ProRule" id="PRU00317"/>
    </source>
</evidence>
<dbReference type="FunFam" id="1.25.10.10:FF:000004">
    <property type="entry name" value="Pumilio homolog 1 isoform 2"/>
    <property type="match status" value="1"/>
</dbReference>
<feature type="region of interest" description="Disordered" evidence="8">
    <location>
        <begin position="159"/>
        <end position="199"/>
    </location>
</feature>
<dbReference type="InterPro" id="IPR012940">
    <property type="entry name" value="NABP"/>
</dbReference>
<organism evidence="10 11">
    <name type="scientific">Apostasia shenzhenica</name>
    <dbReference type="NCBI Taxonomy" id="1088818"/>
    <lineage>
        <taxon>Eukaryota</taxon>
        <taxon>Viridiplantae</taxon>
        <taxon>Streptophyta</taxon>
        <taxon>Embryophyta</taxon>
        <taxon>Tracheophyta</taxon>
        <taxon>Spermatophyta</taxon>
        <taxon>Magnoliopsida</taxon>
        <taxon>Liliopsida</taxon>
        <taxon>Asparagales</taxon>
        <taxon>Orchidaceae</taxon>
        <taxon>Apostasioideae</taxon>
        <taxon>Apostasia</taxon>
    </lineage>
</organism>
<dbReference type="CDD" id="cd07920">
    <property type="entry name" value="Pumilio"/>
    <property type="match status" value="1"/>
</dbReference>
<feature type="repeat" description="Pumilio" evidence="7">
    <location>
        <begin position="678"/>
        <end position="713"/>
    </location>
</feature>
<dbReference type="Pfam" id="PF07990">
    <property type="entry name" value="NABP"/>
    <property type="match status" value="1"/>
</dbReference>
<feature type="repeat" description="Pumilio" evidence="7">
    <location>
        <begin position="714"/>
        <end position="749"/>
    </location>
</feature>
<reference evidence="10 11" key="1">
    <citation type="journal article" date="2017" name="Nature">
        <title>The Apostasia genome and the evolution of orchids.</title>
        <authorList>
            <person name="Zhang G.Q."/>
            <person name="Liu K.W."/>
            <person name="Li Z."/>
            <person name="Lohaus R."/>
            <person name="Hsiao Y.Y."/>
            <person name="Niu S.C."/>
            <person name="Wang J.Y."/>
            <person name="Lin Y.C."/>
            <person name="Xu Q."/>
            <person name="Chen L.J."/>
            <person name="Yoshida K."/>
            <person name="Fujiwara S."/>
            <person name="Wang Z.W."/>
            <person name="Zhang Y.Q."/>
            <person name="Mitsuda N."/>
            <person name="Wang M."/>
            <person name="Liu G.H."/>
            <person name="Pecoraro L."/>
            <person name="Huang H.X."/>
            <person name="Xiao X.J."/>
            <person name="Lin M."/>
            <person name="Wu X.Y."/>
            <person name="Wu W.L."/>
            <person name="Chen Y.Y."/>
            <person name="Chang S.B."/>
            <person name="Sakamoto S."/>
            <person name="Ohme-Takagi M."/>
            <person name="Yagi M."/>
            <person name="Zeng S.J."/>
            <person name="Shen C.Y."/>
            <person name="Yeh C.M."/>
            <person name="Luo Y.B."/>
            <person name="Tsai W.C."/>
            <person name="Van de Peer Y."/>
            <person name="Liu Z.J."/>
        </authorList>
    </citation>
    <scope>NUCLEOTIDE SEQUENCE [LARGE SCALE GENOMIC DNA]</scope>
    <source>
        <strain evidence="11">cv. Shenzhen</strain>
        <tissue evidence="10">Stem</tissue>
    </source>
</reference>
<comment type="function">
    <text evidence="6">Sequence-specific RNA-binding protein that regulates translation and mRNA stability by binding the 3'-UTR of target mRNAs. Binds the APUM-binding elements (APBEs) in the 3'-UTR mRNA sequence of CLV1, PNH, WUS and FAS2.</text>
</comment>
<feature type="region of interest" description="Disordered" evidence="8">
    <location>
        <begin position="618"/>
        <end position="658"/>
    </location>
</feature>
<feature type="repeat" description="Pumilio" evidence="7">
    <location>
        <begin position="931"/>
        <end position="972"/>
    </location>
</feature>
<evidence type="ECO:0000256" key="4">
    <source>
        <dbReference type="ARBA" id="ARBA00022845"/>
    </source>
</evidence>
<evidence type="ECO:0000313" key="11">
    <source>
        <dbReference type="Proteomes" id="UP000236161"/>
    </source>
</evidence>
<keyword evidence="4" id="KW-0810">Translation regulation</keyword>
<comment type="subcellular location">
    <subcellularLocation>
        <location evidence="1">Cytoplasm</location>
    </subcellularLocation>
</comment>
<evidence type="ECO:0000256" key="5">
    <source>
        <dbReference type="ARBA" id="ARBA00022884"/>
    </source>
</evidence>
<feature type="region of interest" description="Disordered" evidence="8">
    <location>
        <begin position="46"/>
        <end position="68"/>
    </location>
</feature>
<dbReference type="InterPro" id="IPR033133">
    <property type="entry name" value="PUM-HD"/>
</dbReference>
<keyword evidence="3" id="KW-0677">Repeat</keyword>
<proteinExistence type="predicted"/>
<dbReference type="PANTHER" id="PTHR12537">
    <property type="entry name" value="RNA BINDING PROTEIN PUMILIO-RELATED"/>
    <property type="match status" value="1"/>
</dbReference>
<keyword evidence="5" id="KW-0694">RNA-binding</keyword>
<keyword evidence="11" id="KW-1185">Reference proteome</keyword>
<feature type="domain" description="PUM-HD" evidence="9">
    <location>
        <begin position="657"/>
        <end position="998"/>
    </location>
</feature>
<dbReference type="EMBL" id="KZ451883">
    <property type="protein sequence ID" value="PKA67071.1"/>
    <property type="molecule type" value="Genomic_DNA"/>
</dbReference>
<accession>A0A2I0BH02</accession>
<dbReference type="AlphaFoldDB" id="A0A2I0BH02"/>
<dbReference type="PROSITE" id="PS50303">
    <property type="entry name" value="PUM_HD"/>
    <property type="match status" value="1"/>
</dbReference>
<gene>
    <name evidence="10" type="primary">APUM5</name>
    <name evidence="10" type="ORF">AXF42_Ash004562</name>
</gene>
<dbReference type="Proteomes" id="UP000236161">
    <property type="component" value="Unassembled WGS sequence"/>
</dbReference>
<evidence type="ECO:0000256" key="1">
    <source>
        <dbReference type="ARBA" id="ARBA00004496"/>
    </source>
</evidence>
<dbReference type="Pfam" id="PF00806">
    <property type="entry name" value="PUF"/>
    <property type="match status" value="8"/>
</dbReference>
<dbReference type="InterPro" id="IPR011989">
    <property type="entry name" value="ARM-like"/>
</dbReference>
<dbReference type="Gene3D" id="1.25.10.10">
    <property type="entry name" value="Leucine-rich Repeat Variant"/>
    <property type="match status" value="1"/>
</dbReference>
<dbReference type="STRING" id="1088818.A0A2I0BH02"/>
<feature type="repeat" description="Pumilio" evidence="7">
    <location>
        <begin position="750"/>
        <end position="785"/>
    </location>
</feature>
<dbReference type="InterPro" id="IPR001313">
    <property type="entry name" value="Pumilio_RNA-bd_rpt"/>
</dbReference>
<name>A0A2I0BH02_9ASPA</name>
<dbReference type="GO" id="GO:0006417">
    <property type="term" value="P:regulation of translation"/>
    <property type="evidence" value="ECO:0007669"/>
    <property type="project" value="UniProtKB-KW"/>
</dbReference>
<evidence type="ECO:0000313" key="10">
    <source>
        <dbReference type="EMBL" id="PKA67071.1"/>
    </source>
</evidence>
<keyword evidence="2" id="KW-0963">Cytoplasm</keyword>